<dbReference type="Pfam" id="PF07670">
    <property type="entry name" value="Gate"/>
    <property type="match status" value="2"/>
</dbReference>
<feature type="transmembrane region" description="Helical" evidence="15">
    <location>
        <begin position="319"/>
        <end position="343"/>
    </location>
</feature>
<dbReference type="Proteomes" id="UP001060368">
    <property type="component" value="Chromosome"/>
</dbReference>
<evidence type="ECO:0000256" key="8">
    <source>
        <dbReference type="ARBA" id="ARBA00023004"/>
    </source>
</evidence>
<protein>
    <recommendedName>
        <fullName evidence="12">Ferrous iron transport protein B</fullName>
    </recommendedName>
</protein>
<dbReference type="InterPro" id="IPR030389">
    <property type="entry name" value="G_FEOB_dom"/>
</dbReference>
<evidence type="ECO:0000256" key="13">
    <source>
        <dbReference type="PIRSR" id="PIRSR603373-1"/>
    </source>
</evidence>
<dbReference type="GeneID" id="74307838"/>
<feature type="binding site" evidence="14">
    <location>
        <position position="22"/>
    </location>
    <ligand>
        <name>Mg(2+)</name>
        <dbReference type="ChEBI" id="CHEBI:18420"/>
        <label>1</label>
    </ligand>
</feature>
<evidence type="ECO:0000256" key="4">
    <source>
        <dbReference type="ARBA" id="ARBA00022496"/>
    </source>
</evidence>
<dbReference type="GO" id="GO:0005886">
    <property type="term" value="C:plasma membrane"/>
    <property type="evidence" value="ECO:0007669"/>
    <property type="project" value="UniProtKB-SubCell"/>
</dbReference>
<dbReference type="InterPro" id="IPR003373">
    <property type="entry name" value="Fe2_transport_prot-B"/>
</dbReference>
<keyword evidence="6 13" id="KW-0547">Nucleotide-binding</keyword>
<feature type="binding site" evidence="13">
    <location>
        <begin position="53"/>
        <end position="56"/>
    </location>
    <ligand>
        <name>GTP</name>
        <dbReference type="ChEBI" id="CHEBI:37565"/>
        <label>1</label>
    </ligand>
</feature>
<reference evidence="18" key="1">
    <citation type="submission" date="2022-04" db="EMBL/GenBank/DDBJ databases">
        <title>Complete genome of Methanoplanus endosymbiosus DSM 3599.</title>
        <authorList>
            <person name="Chen S.-C."/>
            <person name="You Y.-T."/>
            <person name="Zhou Y.-Z."/>
            <person name="Lai M.-C."/>
        </authorList>
    </citation>
    <scope>NUCLEOTIDE SEQUENCE</scope>
    <source>
        <strain evidence="18">DSM 3599</strain>
    </source>
</reference>
<evidence type="ECO:0000256" key="12">
    <source>
        <dbReference type="NCBIfam" id="TIGR00437"/>
    </source>
</evidence>
<evidence type="ECO:0000256" key="1">
    <source>
        <dbReference type="ARBA" id="ARBA00004651"/>
    </source>
</evidence>
<keyword evidence="8" id="KW-0408">Iron</keyword>
<dbReference type="EMBL" id="CP096115">
    <property type="protein sequence ID" value="UUX91510.1"/>
    <property type="molecule type" value="Genomic_DNA"/>
</dbReference>
<dbReference type="RefSeq" id="WP_257741662.1">
    <property type="nucleotide sequence ID" value="NZ_CP096115.1"/>
</dbReference>
<feature type="transmembrane region" description="Helical" evidence="15">
    <location>
        <begin position="591"/>
        <end position="614"/>
    </location>
</feature>
<name>A0A9E7PKG9_9EURY</name>
<dbReference type="KEGG" id="mend:L6E24_09010"/>
<dbReference type="PANTHER" id="PTHR43185:SF1">
    <property type="entry name" value="FE(2+) TRANSPORTER FEOB"/>
    <property type="match status" value="1"/>
</dbReference>
<evidence type="ECO:0000256" key="11">
    <source>
        <dbReference type="ARBA" id="ARBA00023136"/>
    </source>
</evidence>
<dbReference type="InterPro" id="IPR011642">
    <property type="entry name" value="Gate_dom"/>
</dbReference>
<dbReference type="NCBIfam" id="TIGR00437">
    <property type="entry name" value="feoB"/>
    <property type="match status" value="1"/>
</dbReference>
<dbReference type="Pfam" id="PF02421">
    <property type="entry name" value="FeoB_N"/>
    <property type="match status" value="1"/>
</dbReference>
<dbReference type="PANTHER" id="PTHR43185">
    <property type="entry name" value="FERROUS IRON TRANSPORT PROTEIN B"/>
    <property type="match status" value="1"/>
</dbReference>
<feature type="transmembrane region" description="Helical" evidence="15">
    <location>
        <begin position="482"/>
        <end position="502"/>
    </location>
</feature>
<dbReference type="PROSITE" id="PS51711">
    <property type="entry name" value="G_FEOB"/>
    <property type="match status" value="1"/>
</dbReference>
<proteinExistence type="predicted"/>
<keyword evidence="3" id="KW-1003">Cell membrane</keyword>
<comment type="subcellular location">
    <subcellularLocation>
        <location evidence="1">Cell membrane</location>
        <topology evidence="1">Multi-pass membrane protein</topology>
    </subcellularLocation>
</comment>
<evidence type="ECO:0000256" key="14">
    <source>
        <dbReference type="PIRSR" id="PIRSR603373-2"/>
    </source>
</evidence>
<feature type="transmembrane region" description="Helical" evidence="15">
    <location>
        <begin position="363"/>
        <end position="384"/>
    </location>
</feature>
<dbReference type="InterPro" id="IPR050860">
    <property type="entry name" value="FeoB_GTPase"/>
</dbReference>
<keyword evidence="5 15" id="KW-0812">Transmembrane</keyword>
<feature type="transmembrane region" description="Helical" evidence="15">
    <location>
        <begin position="261"/>
        <end position="283"/>
    </location>
</feature>
<keyword evidence="2" id="KW-0813">Transport</keyword>
<dbReference type="GO" id="GO:0046872">
    <property type="term" value="F:metal ion binding"/>
    <property type="evidence" value="ECO:0007669"/>
    <property type="project" value="UniProtKB-KW"/>
</dbReference>
<keyword evidence="19" id="KW-1185">Reference proteome</keyword>
<dbReference type="InterPro" id="IPR011640">
    <property type="entry name" value="Fe2_transport_prot_B_C"/>
</dbReference>
<feature type="domain" description="BPL/LPL catalytic" evidence="17">
    <location>
        <begin position="1"/>
        <end position="94"/>
    </location>
</feature>
<dbReference type="PRINTS" id="PR00326">
    <property type="entry name" value="GTP1OBG"/>
</dbReference>
<evidence type="ECO:0000256" key="15">
    <source>
        <dbReference type="SAM" id="Phobius"/>
    </source>
</evidence>
<feature type="binding site" evidence="13">
    <location>
        <begin position="32"/>
        <end position="36"/>
    </location>
    <ligand>
        <name>GTP</name>
        <dbReference type="ChEBI" id="CHEBI:37565"/>
        <label>1</label>
    </ligand>
</feature>
<feature type="binding site" evidence="14">
    <location>
        <position position="21"/>
    </location>
    <ligand>
        <name>Mg(2+)</name>
        <dbReference type="ChEBI" id="CHEBI:18420"/>
        <label>2</label>
    </ligand>
</feature>
<dbReference type="SUPFAM" id="SSF52540">
    <property type="entry name" value="P-loop containing nucleoside triphosphate hydrolases"/>
    <property type="match status" value="1"/>
</dbReference>
<keyword evidence="11 15" id="KW-0472">Membrane</keyword>
<dbReference type="InterPro" id="IPR027417">
    <property type="entry name" value="P-loop_NTPase"/>
</dbReference>
<evidence type="ECO:0000256" key="7">
    <source>
        <dbReference type="ARBA" id="ARBA00022989"/>
    </source>
</evidence>
<evidence type="ECO:0000313" key="18">
    <source>
        <dbReference type="EMBL" id="UUX91510.1"/>
    </source>
</evidence>
<dbReference type="GO" id="GO:0005525">
    <property type="term" value="F:GTP binding"/>
    <property type="evidence" value="ECO:0007669"/>
    <property type="project" value="UniProtKB-KW"/>
</dbReference>
<evidence type="ECO:0000313" key="19">
    <source>
        <dbReference type="Proteomes" id="UP001060368"/>
    </source>
</evidence>
<dbReference type="CDD" id="cd01879">
    <property type="entry name" value="FeoB"/>
    <property type="match status" value="1"/>
</dbReference>
<organism evidence="18 19">
    <name type="scientific">Methanoplanus endosymbiosus</name>
    <dbReference type="NCBI Taxonomy" id="33865"/>
    <lineage>
        <taxon>Archaea</taxon>
        <taxon>Methanobacteriati</taxon>
        <taxon>Methanobacteriota</taxon>
        <taxon>Stenosarchaea group</taxon>
        <taxon>Methanomicrobia</taxon>
        <taxon>Methanomicrobiales</taxon>
        <taxon>Methanomicrobiaceae</taxon>
        <taxon>Methanoplanus</taxon>
    </lineage>
</organism>
<evidence type="ECO:0000256" key="5">
    <source>
        <dbReference type="ARBA" id="ARBA00022692"/>
    </source>
</evidence>
<gene>
    <name evidence="18" type="primary">feoB</name>
    <name evidence="18" type="ORF">L6E24_09010</name>
</gene>
<evidence type="ECO:0000256" key="3">
    <source>
        <dbReference type="ARBA" id="ARBA00022475"/>
    </source>
</evidence>
<feature type="domain" description="FeoB-type G" evidence="16">
    <location>
        <begin position="1"/>
        <end position="162"/>
    </location>
</feature>
<keyword evidence="9" id="KW-0406">Ion transport</keyword>
<evidence type="ECO:0000256" key="6">
    <source>
        <dbReference type="ARBA" id="ARBA00022741"/>
    </source>
</evidence>
<keyword evidence="4" id="KW-0410">Iron transport</keyword>
<keyword evidence="14" id="KW-0460">Magnesium</keyword>
<feature type="binding site" evidence="14">
    <location>
        <position position="18"/>
    </location>
    <ligand>
        <name>Mg(2+)</name>
        <dbReference type="ChEBI" id="CHEBI:18420"/>
        <label>2</label>
    </ligand>
</feature>
<keyword evidence="14" id="KW-0479">Metal-binding</keyword>
<evidence type="ECO:0000256" key="10">
    <source>
        <dbReference type="ARBA" id="ARBA00023134"/>
    </source>
</evidence>
<dbReference type="AlphaFoldDB" id="A0A9E7PKG9"/>
<keyword evidence="10 13" id="KW-0342">GTP-binding</keyword>
<dbReference type="Gene3D" id="3.40.50.300">
    <property type="entry name" value="P-loop containing nucleotide triphosphate hydrolases"/>
    <property type="match status" value="1"/>
</dbReference>
<feature type="binding site" evidence="13">
    <location>
        <begin position="113"/>
        <end position="116"/>
    </location>
    <ligand>
        <name>GTP</name>
        <dbReference type="ChEBI" id="CHEBI:37565"/>
        <label>1</label>
    </ligand>
</feature>
<keyword evidence="7 15" id="KW-1133">Transmembrane helix</keyword>
<dbReference type="InterPro" id="IPR006073">
    <property type="entry name" value="GTP-bd"/>
</dbReference>
<sequence>MKFALIGNPNVGKSLIFNQLTGIGVEISNFPGTTVDLCSGNVCYKKEKFEVIDFPGIYSLDGKSEEEEEVRKYLRNEHIDALIAVLDSTHLERNLYLLLQVAEYELPTVVVLNMTDEAEKQNIHIDFAELSDILGCEIIATTATEGKNIGQIIPAALQVASKIKARVPYDRHVEAGIRSLVKLSECSRLEAILTLEGINQNPELTETAETISVEIEEEHKMSVYQIMATNRHNEASKISDEVTSEKGEKKEFRFEKYLTRYFPGIPILALILLSTLLIVFFVGSFLEELIVSIFEQYAVEPLLAMGLDPLTEQVSFSFIIALQAGLGIAFPFVFVFYILISILEDSGYMTRAAFLADRAMHRIGMHGQALIPMVLGFGCNVPAVMSIRHLSKRERVIASFLITMVPCSARTVIIAGIVAVFVGVPAAISVYLIVFALIALTGVVLTKFTPGEQYGMILEMAPLRTPKAKQTLSRAWLHMKEFIFIAMPILLVSSIFLGLLQYGGIIQAFQDVFAPAMDAALGLPDYASTSLLFGILRKEMAFETLAILAGTADLGSVMTGIQLYVFAVVSVLFVPCVSTIAVLYREMGIKIAALVSAYTLTLGLVVGSLIHFIWSAL</sequence>
<dbReference type="InterPro" id="IPR004143">
    <property type="entry name" value="BPL_LPL_catalytic"/>
</dbReference>
<dbReference type="Pfam" id="PF07664">
    <property type="entry name" value="FeoB_C"/>
    <property type="match status" value="1"/>
</dbReference>
<feature type="transmembrane region" description="Helical" evidence="15">
    <location>
        <begin position="396"/>
        <end position="422"/>
    </location>
</feature>
<accession>A0A9E7PKG9</accession>
<dbReference type="PROSITE" id="PS51733">
    <property type="entry name" value="BPL_LPL_CATALYTIC"/>
    <property type="match status" value="1"/>
</dbReference>
<feature type="binding site" evidence="13">
    <location>
        <begin position="7"/>
        <end position="14"/>
    </location>
    <ligand>
        <name>GTP</name>
        <dbReference type="ChEBI" id="CHEBI:37565"/>
        <label>1</label>
    </ligand>
</feature>
<evidence type="ECO:0000259" key="16">
    <source>
        <dbReference type="PROSITE" id="PS51711"/>
    </source>
</evidence>
<feature type="transmembrane region" description="Helical" evidence="15">
    <location>
        <begin position="428"/>
        <end position="446"/>
    </location>
</feature>
<dbReference type="GO" id="GO:0015093">
    <property type="term" value="F:ferrous iron transmembrane transporter activity"/>
    <property type="evidence" value="ECO:0007669"/>
    <property type="project" value="UniProtKB-UniRule"/>
</dbReference>
<feature type="transmembrane region" description="Helical" evidence="15">
    <location>
        <begin position="563"/>
        <end position="584"/>
    </location>
</feature>
<evidence type="ECO:0000256" key="9">
    <source>
        <dbReference type="ARBA" id="ARBA00023065"/>
    </source>
</evidence>
<evidence type="ECO:0000256" key="2">
    <source>
        <dbReference type="ARBA" id="ARBA00022448"/>
    </source>
</evidence>
<evidence type="ECO:0000259" key="17">
    <source>
        <dbReference type="PROSITE" id="PS51733"/>
    </source>
</evidence>